<dbReference type="Proteomes" id="UP000661077">
    <property type="component" value="Unassembled WGS sequence"/>
</dbReference>
<keyword evidence="3" id="KW-0106">Calcium</keyword>
<proteinExistence type="predicted"/>
<dbReference type="InterPro" id="IPR001343">
    <property type="entry name" value="Hemolysn_Ca-bd"/>
</dbReference>
<evidence type="ECO:0000256" key="3">
    <source>
        <dbReference type="ARBA" id="ARBA00022837"/>
    </source>
</evidence>
<keyword evidence="2" id="KW-0964">Secreted</keyword>
<comment type="subcellular location">
    <subcellularLocation>
        <location evidence="1">Secreted</location>
    </subcellularLocation>
</comment>
<name>A0ABS1X3G9_9GAMM</name>
<accession>A0ABS1X3G9</accession>
<comment type="caution">
    <text evidence="4">The sequence shown here is derived from an EMBL/GenBank/DDBJ whole genome shotgun (WGS) entry which is preliminary data.</text>
</comment>
<dbReference type="Gene3D" id="2.150.10.10">
    <property type="entry name" value="Serralysin-like metalloprotease, C-terminal"/>
    <property type="match status" value="2"/>
</dbReference>
<dbReference type="PANTHER" id="PTHR38340">
    <property type="entry name" value="S-LAYER PROTEIN"/>
    <property type="match status" value="1"/>
</dbReference>
<protein>
    <recommendedName>
        <fullName evidence="6">Calcium-binding protein</fullName>
    </recommendedName>
</protein>
<organism evidence="4 5">
    <name type="scientific">Steroidobacter gossypii</name>
    <dbReference type="NCBI Taxonomy" id="2805490"/>
    <lineage>
        <taxon>Bacteria</taxon>
        <taxon>Pseudomonadati</taxon>
        <taxon>Pseudomonadota</taxon>
        <taxon>Gammaproteobacteria</taxon>
        <taxon>Steroidobacterales</taxon>
        <taxon>Steroidobacteraceae</taxon>
        <taxon>Steroidobacter</taxon>
    </lineage>
</organism>
<dbReference type="InterPro" id="IPR011049">
    <property type="entry name" value="Serralysin-like_metalloprot_C"/>
</dbReference>
<evidence type="ECO:0000256" key="2">
    <source>
        <dbReference type="ARBA" id="ARBA00022525"/>
    </source>
</evidence>
<evidence type="ECO:0000256" key="1">
    <source>
        <dbReference type="ARBA" id="ARBA00004613"/>
    </source>
</evidence>
<dbReference type="SUPFAM" id="SSF51120">
    <property type="entry name" value="beta-Roll"/>
    <property type="match status" value="2"/>
</dbReference>
<dbReference type="InterPro" id="IPR018511">
    <property type="entry name" value="Hemolysin-typ_Ca-bd_CS"/>
</dbReference>
<sequence length="220" mass="22258">MLGSSGRDLIRGLGGADQLFGFGGDDKFDGGDGDDYISGGNGSFSGSGDDILIGGAGNDTLVGEDGNDRLFGGAGDDDYYYQAGSGSDSIYAGGGADVVFFNGIAPNRLGFHQDGNDLIIRVDANAGQQVRVVNHFLGGEHAIAYVQPGSGFAIPAAQIPGLLTPLPAGLLAQGAMDPVTHPNAELDSLIAAMAGFAPAEAGISEFAPVRTPHYQLVATP</sequence>
<dbReference type="EMBL" id="JAEVLS010000006">
    <property type="protein sequence ID" value="MBM0107774.1"/>
    <property type="molecule type" value="Genomic_DNA"/>
</dbReference>
<evidence type="ECO:0008006" key="6">
    <source>
        <dbReference type="Google" id="ProtNLM"/>
    </source>
</evidence>
<dbReference type="PANTHER" id="PTHR38340:SF1">
    <property type="entry name" value="S-LAYER PROTEIN"/>
    <property type="match status" value="1"/>
</dbReference>
<dbReference type="Pfam" id="PF00353">
    <property type="entry name" value="HemolysinCabind"/>
    <property type="match status" value="3"/>
</dbReference>
<evidence type="ECO:0000313" key="4">
    <source>
        <dbReference type="EMBL" id="MBM0107774.1"/>
    </source>
</evidence>
<gene>
    <name evidence="4" type="ORF">JM946_23820</name>
</gene>
<evidence type="ECO:0000313" key="5">
    <source>
        <dbReference type="Proteomes" id="UP000661077"/>
    </source>
</evidence>
<dbReference type="PROSITE" id="PS00330">
    <property type="entry name" value="HEMOLYSIN_CALCIUM"/>
    <property type="match status" value="1"/>
</dbReference>
<dbReference type="InterPro" id="IPR050557">
    <property type="entry name" value="RTX_toxin/Mannuronan_C5-epim"/>
</dbReference>
<keyword evidence="5" id="KW-1185">Reference proteome</keyword>
<dbReference type="PRINTS" id="PR00313">
    <property type="entry name" value="CABNDNGRPT"/>
</dbReference>
<reference evidence="4 5" key="1">
    <citation type="journal article" date="2021" name="Int. J. Syst. Evol. Microbiol.">
        <title>Steroidobacter gossypii sp. nov., isolated from soil of cotton cropping field.</title>
        <authorList>
            <person name="Huang R."/>
            <person name="Yang S."/>
            <person name="Zhen C."/>
            <person name="Liu W."/>
        </authorList>
    </citation>
    <scope>NUCLEOTIDE SEQUENCE [LARGE SCALE GENOMIC DNA]</scope>
    <source>
        <strain evidence="4 5">S1-65</strain>
    </source>
</reference>